<comment type="caution">
    <text evidence="1">The sequence shown here is derived from an EMBL/GenBank/DDBJ whole genome shotgun (WGS) entry which is preliminary data.</text>
</comment>
<dbReference type="EMBL" id="AEPE02000003">
    <property type="protein sequence ID" value="EFZ37557.1"/>
    <property type="molecule type" value="Genomic_DNA"/>
</dbReference>
<evidence type="ECO:0000313" key="2">
    <source>
        <dbReference type="Proteomes" id="UP000005580"/>
    </source>
</evidence>
<accession>E7RPB4</accession>
<dbReference type="HOGENOM" id="CLU_3203597_0_0_10"/>
<protein>
    <submittedName>
        <fullName evidence="1">Uncharacterized protein</fullName>
    </submittedName>
</protein>
<dbReference type="AlphaFoldDB" id="E7RPB4"/>
<evidence type="ECO:0000313" key="1">
    <source>
        <dbReference type="EMBL" id="EFZ37557.1"/>
    </source>
</evidence>
<organism evidence="1 2">
    <name type="scientific">Hoylesella oralis ATCC 33269</name>
    <dbReference type="NCBI Taxonomy" id="873533"/>
    <lineage>
        <taxon>Bacteria</taxon>
        <taxon>Pseudomonadati</taxon>
        <taxon>Bacteroidota</taxon>
        <taxon>Bacteroidia</taxon>
        <taxon>Bacteroidales</taxon>
        <taxon>Prevotellaceae</taxon>
        <taxon>Hoylesella</taxon>
    </lineage>
</organism>
<gene>
    <name evidence="1" type="ORF">HMPREF0663_11015</name>
</gene>
<dbReference type="RefSeq" id="WP_004368240.1">
    <property type="nucleotide sequence ID" value="NZ_GL833116.1"/>
</dbReference>
<keyword evidence="2" id="KW-1185">Reference proteome</keyword>
<reference evidence="1" key="1">
    <citation type="submission" date="2011-01" db="EMBL/GenBank/DDBJ databases">
        <authorList>
            <person name="Muzny D."/>
            <person name="Qin X."/>
            <person name="Buhay C."/>
            <person name="Dugan-Rocha S."/>
            <person name="Ding Y."/>
            <person name="Chen G."/>
            <person name="Hawes A."/>
            <person name="Holder M."/>
            <person name="Jhangiani S."/>
            <person name="Johnson A."/>
            <person name="Khan Z."/>
            <person name="Li Z."/>
            <person name="Liu W."/>
            <person name="Liu X."/>
            <person name="Perez L."/>
            <person name="Shen H."/>
            <person name="Wang Q."/>
            <person name="Watt J."/>
            <person name="Xi L."/>
            <person name="Xin Y."/>
            <person name="Zhou J."/>
            <person name="Deng J."/>
            <person name="Jiang H."/>
            <person name="Liu Y."/>
            <person name="Qu J."/>
            <person name="Song X.-Z."/>
            <person name="Zhang L."/>
            <person name="Villasana D."/>
            <person name="Johnson A."/>
            <person name="Liu J."/>
            <person name="Liyanage D."/>
            <person name="Lorensuhewa L."/>
            <person name="Robinson T."/>
            <person name="Song A."/>
            <person name="Song B.-B."/>
            <person name="Dinh H."/>
            <person name="Thornton R."/>
            <person name="Coyle M."/>
            <person name="Francisco L."/>
            <person name="Jackson L."/>
            <person name="Javaid M."/>
            <person name="Korchina V."/>
            <person name="Kovar C."/>
            <person name="Mata R."/>
            <person name="Mathew T."/>
            <person name="Ngo R."/>
            <person name="Nguyen L."/>
            <person name="Nguyen N."/>
            <person name="Okwuonu G."/>
            <person name="Ongeri F."/>
            <person name="Pham C."/>
            <person name="Simmons D."/>
            <person name="Wilczek-Boney K."/>
            <person name="Hale W."/>
            <person name="Jakkamsetti A."/>
            <person name="Pham P."/>
            <person name="Ruth R."/>
            <person name="San Lucas F."/>
            <person name="Warren J."/>
            <person name="Zhang J."/>
            <person name="Zhao Z."/>
            <person name="Zhou C."/>
            <person name="Zhu D."/>
            <person name="Lee S."/>
            <person name="Bess C."/>
            <person name="Blankenburg K."/>
            <person name="Forbes L."/>
            <person name="Fu Q."/>
            <person name="Gubbala S."/>
            <person name="Hirani K."/>
            <person name="Jayaseelan J.C."/>
            <person name="Lara F."/>
            <person name="Munidasa M."/>
            <person name="Palculict T."/>
            <person name="Patil S."/>
            <person name="Pu L.-L."/>
            <person name="Saada N."/>
            <person name="Tang L."/>
            <person name="Weissenberger G."/>
            <person name="Zhu Y."/>
            <person name="Hemphill L."/>
            <person name="Shang Y."/>
            <person name="Youmans B."/>
            <person name="Ayvaz T."/>
            <person name="Ross M."/>
            <person name="Santibanez J."/>
            <person name="Aqrawi P."/>
            <person name="Gross S."/>
            <person name="Joshi V."/>
            <person name="Fowler G."/>
            <person name="Nazareth L."/>
            <person name="Reid J."/>
            <person name="Worley K."/>
            <person name="Petrosino J."/>
            <person name="Highlander S."/>
            <person name="Gibbs R."/>
        </authorList>
    </citation>
    <scope>NUCLEOTIDE SEQUENCE [LARGE SCALE GENOMIC DNA]</scope>
    <source>
        <strain evidence="1">ATCC 33269</strain>
    </source>
</reference>
<sequence length="45" mass="5319">MRPIEQNQHTKLCFITVITDTEIRNSARSFRPYDINIKTLRGIDL</sequence>
<name>E7RPB4_9BACT</name>
<dbReference type="Proteomes" id="UP000005580">
    <property type="component" value="Unassembled WGS sequence"/>
</dbReference>
<proteinExistence type="predicted"/>